<accession>W6QIW5</accession>
<sequence>MAFVRGSVRPAPSIVRVAVDGSCHAGASYPCPCLSMVGAHIPLTHQLLRVVCI</sequence>
<keyword evidence="2" id="KW-1185">Reference proteome</keyword>
<dbReference type="EMBL" id="HG792018">
    <property type="protein sequence ID" value="CDM35951.1"/>
    <property type="molecule type" value="Genomic_DNA"/>
</dbReference>
<name>W6QIW5_PENRF</name>
<proteinExistence type="predicted"/>
<organism evidence="1 2">
    <name type="scientific">Penicillium roqueforti (strain FM164)</name>
    <dbReference type="NCBI Taxonomy" id="1365484"/>
    <lineage>
        <taxon>Eukaryota</taxon>
        <taxon>Fungi</taxon>
        <taxon>Dikarya</taxon>
        <taxon>Ascomycota</taxon>
        <taxon>Pezizomycotina</taxon>
        <taxon>Eurotiomycetes</taxon>
        <taxon>Eurotiomycetidae</taxon>
        <taxon>Eurotiales</taxon>
        <taxon>Aspergillaceae</taxon>
        <taxon>Penicillium</taxon>
    </lineage>
</organism>
<evidence type="ECO:0000313" key="1">
    <source>
        <dbReference type="EMBL" id="CDM35951.1"/>
    </source>
</evidence>
<evidence type="ECO:0000313" key="2">
    <source>
        <dbReference type="Proteomes" id="UP000030686"/>
    </source>
</evidence>
<reference evidence="1" key="1">
    <citation type="journal article" date="2014" name="Nat. Commun.">
        <title>Multiple recent horizontal transfers of a large genomic region in cheese making fungi.</title>
        <authorList>
            <person name="Cheeseman K."/>
            <person name="Ropars J."/>
            <person name="Renault P."/>
            <person name="Dupont J."/>
            <person name="Gouzy J."/>
            <person name="Branca A."/>
            <person name="Abraham A.L."/>
            <person name="Ceppi M."/>
            <person name="Conseiller E."/>
            <person name="Debuchy R."/>
            <person name="Malagnac F."/>
            <person name="Goarin A."/>
            <person name="Silar P."/>
            <person name="Lacoste S."/>
            <person name="Sallet E."/>
            <person name="Bensimon A."/>
            <person name="Giraud T."/>
            <person name="Brygoo Y."/>
        </authorList>
    </citation>
    <scope>NUCLEOTIDE SEQUENCE [LARGE SCALE GENOMIC DNA]</scope>
    <source>
        <strain evidence="1">FM164</strain>
    </source>
</reference>
<dbReference type="AlphaFoldDB" id="W6QIW5"/>
<dbReference type="Proteomes" id="UP000030686">
    <property type="component" value="Unassembled WGS sequence"/>
</dbReference>
<protein>
    <submittedName>
        <fullName evidence="1">Genomic scaffold, ProqFM164S04</fullName>
    </submittedName>
</protein>
<gene>
    <name evidence="1" type="ORF">PROQFM164_S04g000832</name>
</gene>